<sequence>MRLVPETVSITGERRGGSPSVKRAEFTVPSTLLREAEEALDDADDAHRCDSARLNRHSRVQYVPCPCCERSFKASEFWKHALLEIAEKGNRVPAWQSLDRSETPRWIVEESSGWSTPIYRPRGLEITEFNWTARNSGGTITIDDHSLGPCFLDPRSQLLCLHPDRTPTKEFLGVATEGVTGRDQWGRRENDEGEDDQRSNDDERDEPHEEHPEIAFGVKRKRKVCNVKEDNASNATGAPPSLRNLNH</sequence>
<dbReference type="EMBL" id="REGW02000595">
    <property type="protein sequence ID" value="KAE8277464.1"/>
    <property type="molecule type" value="Genomic_DNA"/>
</dbReference>
<feature type="region of interest" description="Disordered" evidence="1">
    <location>
        <begin position="1"/>
        <end position="22"/>
    </location>
</feature>
<feature type="region of interest" description="Disordered" evidence="1">
    <location>
        <begin position="182"/>
        <end position="247"/>
    </location>
</feature>
<protein>
    <submittedName>
        <fullName evidence="2">Uncharacterized protein</fullName>
    </submittedName>
</protein>
<evidence type="ECO:0000313" key="2">
    <source>
        <dbReference type="EMBL" id="KAE8277464.1"/>
    </source>
</evidence>
<evidence type="ECO:0000313" key="3">
    <source>
        <dbReference type="Proteomes" id="UP000424527"/>
    </source>
</evidence>
<evidence type="ECO:0000256" key="1">
    <source>
        <dbReference type="SAM" id="MobiDB-lite"/>
    </source>
</evidence>
<comment type="caution">
    <text evidence="2">The sequence shown here is derived from an EMBL/GenBank/DDBJ whole genome shotgun (WGS) entry which is preliminary data.</text>
</comment>
<accession>A0A6G0HE29</accession>
<dbReference type="AlphaFoldDB" id="A0A6G0HE29"/>
<dbReference type="Proteomes" id="UP000424527">
    <property type="component" value="Unassembled WGS sequence"/>
</dbReference>
<keyword evidence="3" id="KW-1185">Reference proteome</keyword>
<name>A0A6G0HE29_LARCR</name>
<proteinExistence type="predicted"/>
<feature type="compositionally biased region" description="Basic and acidic residues" evidence="1">
    <location>
        <begin position="184"/>
        <end position="213"/>
    </location>
</feature>
<organism evidence="2 3">
    <name type="scientific">Larimichthys crocea</name>
    <name type="common">Large yellow croaker</name>
    <name type="synonym">Pseudosciaena crocea</name>
    <dbReference type="NCBI Taxonomy" id="215358"/>
    <lineage>
        <taxon>Eukaryota</taxon>
        <taxon>Metazoa</taxon>
        <taxon>Chordata</taxon>
        <taxon>Craniata</taxon>
        <taxon>Vertebrata</taxon>
        <taxon>Euteleostomi</taxon>
        <taxon>Actinopterygii</taxon>
        <taxon>Neopterygii</taxon>
        <taxon>Teleostei</taxon>
        <taxon>Neoteleostei</taxon>
        <taxon>Acanthomorphata</taxon>
        <taxon>Eupercaria</taxon>
        <taxon>Sciaenidae</taxon>
        <taxon>Larimichthys</taxon>
    </lineage>
</organism>
<reference evidence="2 3" key="1">
    <citation type="submission" date="2019-07" db="EMBL/GenBank/DDBJ databases">
        <title>Chromosome genome assembly for large yellow croaker.</title>
        <authorList>
            <person name="Xiao S."/>
        </authorList>
    </citation>
    <scope>NUCLEOTIDE SEQUENCE [LARGE SCALE GENOMIC DNA]</scope>
    <source>
        <strain evidence="2">JMULYC20181020</strain>
        <tissue evidence="2">Muscle</tissue>
    </source>
</reference>
<gene>
    <name evidence="2" type="ORF">D5F01_LYC24591</name>
</gene>